<gene>
    <name evidence="2" type="ORF">SAMN04489732_112200</name>
</gene>
<proteinExistence type="predicted"/>
<dbReference type="OrthoDB" id="5699564at2"/>
<evidence type="ECO:0000313" key="3">
    <source>
        <dbReference type="Proteomes" id="UP000198582"/>
    </source>
</evidence>
<dbReference type="AlphaFoldDB" id="A0A1H8YAB0"/>
<dbReference type="RefSeq" id="WP_091621113.1">
    <property type="nucleotide sequence ID" value="NZ_FOEF01000012.1"/>
</dbReference>
<evidence type="ECO:0008006" key="4">
    <source>
        <dbReference type="Google" id="ProtNLM"/>
    </source>
</evidence>
<feature type="chain" id="PRO_5039245222" description="Polysaccharide lyase" evidence="1">
    <location>
        <begin position="29"/>
        <end position="235"/>
    </location>
</feature>
<sequence>MLKLLTRPVVIGTCALVLAALSTGPVQAGARSSLWSADPRKGTGAFSSIQCDTNTFTTTTDPVKGPVWQVKQLANQERCESEGPDVSRGSTYYLGWSSKFSITDSTSRYLFQLKCSPSTGTANHPIVLEVIGGEIQLQNWTHDHQKVLLWHTKAVSDQWNDYALRISEDQQKGTIQFWFNGARQKLGTGSETFTGTTYDGTRDYLKWGLYHPAPATATQWLSTIKMGTSLADVTG</sequence>
<keyword evidence="3" id="KW-1185">Reference proteome</keyword>
<feature type="signal peptide" evidence="1">
    <location>
        <begin position="1"/>
        <end position="28"/>
    </location>
</feature>
<dbReference type="EMBL" id="FOEF01000012">
    <property type="protein sequence ID" value="SEP48941.1"/>
    <property type="molecule type" value="Genomic_DNA"/>
</dbReference>
<accession>A0A1H8YAB0</accession>
<name>A0A1H8YAB0_9PSEU</name>
<reference evidence="2 3" key="1">
    <citation type="submission" date="2016-10" db="EMBL/GenBank/DDBJ databases">
        <authorList>
            <person name="de Groot N.N."/>
        </authorList>
    </citation>
    <scope>NUCLEOTIDE SEQUENCE [LARGE SCALE GENOMIC DNA]</scope>
    <source>
        <strain evidence="2 3">DSM 44993</strain>
    </source>
</reference>
<dbReference type="STRING" id="394193.SAMN04489732_112200"/>
<organism evidence="2 3">
    <name type="scientific">Amycolatopsis saalfeldensis</name>
    <dbReference type="NCBI Taxonomy" id="394193"/>
    <lineage>
        <taxon>Bacteria</taxon>
        <taxon>Bacillati</taxon>
        <taxon>Actinomycetota</taxon>
        <taxon>Actinomycetes</taxon>
        <taxon>Pseudonocardiales</taxon>
        <taxon>Pseudonocardiaceae</taxon>
        <taxon>Amycolatopsis</taxon>
    </lineage>
</organism>
<dbReference type="Gene3D" id="2.60.120.200">
    <property type="match status" value="1"/>
</dbReference>
<evidence type="ECO:0000313" key="2">
    <source>
        <dbReference type="EMBL" id="SEP48941.1"/>
    </source>
</evidence>
<protein>
    <recommendedName>
        <fullName evidence="4">Polysaccharide lyase</fullName>
    </recommendedName>
</protein>
<evidence type="ECO:0000256" key="1">
    <source>
        <dbReference type="SAM" id="SignalP"/>
    </source>
</evidence>
<keyword evidence="1" id="KW-0732">Signal</keyword>
<dbReference type="Proteomes" id="UP000198582">
    <property type="component" value="Unassembled WGS sequence"/>
</dbReference>